<comment type="caution">
    <text evidence="12">The sequence shown here is derived from an EMBL/GenBank/DDBJ whole genome shotgun (WGS) entry which is preliminary data.</text>
</comment>
<dbReference type="InterPro" id="IPR000531">
    <property type="entry name" value="Beta-barrel_TonB"/>
</dbReference>
<keyword evidence="5" id="KW-0812">Transmembrane</keyword>
<evidence type="ECO:0000259" key="11">
    <source>
        <dbReference type="Pfam" id="PF00593"/>
    </source>
</evidence>
<evidence type="ECO:0000256" key="3">
    <source>
        <dbReference type="ARBA" id="ARBA00022452"/>
    </source>
</evidence>
<evidence type="ECO:0000256" key="9">
    <source>
        <dbReference type="ARBA" id="ARBA00023136"/>
    </source>
</evidence>
<evidence type="ECO:0000256" key="5">
    <source>
        <dbReference type="ARBA" id="ARBA00022692"/>
    </source>
</evidence>
<dbReference type="PANTHER" id="PTHR32552">
    <property type="entry name" value="FERRICHROME IRON RECEPTOR-RELATED"/>
    <property type="match status" value="1"/>
</dbReference>
<keyword evidence="4" id="KW-0410">Iron transport</keyword>
<evidence type="ECO:0000256" key="7">
    <source>
        <dbReference type="ARBA" id="ARBA00023065"/>
    </source>
</evidence>
<keyword evidence="9" id="KW-0472">Membrane</keyword>
<keyword evidence="8" id="KW-0798">TonB box</keyword>
<evidence type="ECO:0000313" key="13">
    <source>
        <dbReference type="Proteomes" id="UP000652430"/>
    </source>
</evidence>
<feature type="domain" description="TonB-dependent receptor-like beta-barrel" evidence="11">
    <location>
        <begin position="66"/>
        <end position="520"/>
    </location>
</feature>
<keyword evidence="2" id="KW-0813">Transport</keyword>
<gene>
    <name evidence="12" type="ORF">GCM10008023_34180</name>
</gene>
<dbReference type="Gene3D" id="2.40.170.20">
    <property type="entry name" value="TonB-dependent receptor, beta-barrel domain"/>
    <property type="match status" value="1"/>
</dbReference>
<proteinExistence type="predicted"/>
<evidence type="ECO:0000256" key="10">
    <source>
        <dbReference type="ARBA" id="ARBA00023237"/>
    </source>
</evidence>
<keyword evidence="13" id="KW-1185">Reference proteome</keyword>
<dbReference type="InterPro" id="IPR039426">
    <property type="entry name" value="TonB-dep_rcpt-like"/>
</dbReference>
<name>A0ABQ3LQP1_9SPHN</name>
<dbReference type="PANTHER" id="PTHR32552:SF81">
    <property type="entry name" value="TONB-DEPENDENT OUTER MEMBRANE RECEPTOR"/>
    <property type="match status" value="1"/>
</dbReference>
<keyword evidence="10" id="KW-0998">Cell outer membrane</keyword>
<evidence type="ECO:0000256" key="4">
    <source>
        <dbReference type="ARBA" id="ARBA00022496"/>
    </source>
</evidence>
<dbReference type="RefSeq" id="WP_189677243.1">
    <property type="nucleotide sequence ID" value="NZ_BNAQ01000006.1"/>
</dbReference>
<sequence>MVIGDVTEKLHVKLIADYRRADDDCCGFVIGALNPTPSDSQAALQSILAPALGGATRQSVQMTPNRTMEVTYGASLQADLTVGADTLTSITSARQWNNTEVRNGDWVDQLYLNVPLIRDLGPQRSKTFTQELRLTSPTGGFVDYVVGAFYYQALADRTYTRSNTYCTATTALKQVNGLTPCPTDQSTILNPVGVAAFGSKFYNAAAYGQANWHFTPRFHAVTGLRYTYDKVEAYHTRTNNYSGNTFPGVGVPAGIGSNFDANVATGGLFNGTPWTGKTSAKNLSGKAALQYYVTPGNMLYGSFGLGYKGPAFNTFFNMSAGNTAPIAPETSKAYELGLKSNFNNGRLIFYVDGFYTKVKNYQANYPTLFNGAVISTIINAGDVSTRGAEVGLLYRPNRQLTISGGYSYTDAKVDQFLVPPAAQAANTITSGTPLAFAPKNKGNFGATYTALPRNLPFALEFSGLVSYTDSQVSSLSPRNTPAQMVAFENLTLRAHTQVDITLAAVDLAKRYRLGLVVTNLLNAHYASTITAGGPGGSYLYQIARDSDRYLGVILRRNF</sequence>
<evidence type="ECO:0000256" key="1">
    <source>
        <dbReference type="ARBA" id="ARBA00004571"/>
    </source>
</evidence>
<evidence type="ECO:0000256" key="2">
    <source>
        <dbReference type="ARBA" id="ARBA00022448"/>
    </source>
</evidence>
<comment type="subcellular location">
    <subcellularLocation>
        <location evidence="1">Cell outer membrane</location>
        <topology evidence="1">Multi-pass membrane protein</topology>
    </subcellularLocation>
</comment>
<evidence type="ECO:0000256" key="6">
    <source>
        <dbReference type="ARBA" id="ARBA00023004"/>
    </source>
</evidence>
<reference evidence="13" key="1">
    <citation type="journal article" date="2019" name="Int. J. Syst. Evol. Microbiol.">
        <title>The Global Catalogue of Microorganisms (GCM) 10K type strain sequencing project: providing services to taxonomists for standard genome sequencing and annotation.</title>
        <authorList>
            <consortium name="The Broad Institute Genomics Platform"/>
            <consortium name="The Broad Institute Genome Sequencing Center for Infectious Disease"/>
            <person name="Wu L."/>
            <person name="Ma J."/>
        </authorList>
    </citation>
    <scope>NUCLEOTIDE SEQUENCE [LARGE SCALE GENOMIC DNA]</scope>
    <source>
        <strain evidence="13">CGMCC 1.8957</strain>
    </source>
</reference>
<keyword evidence="3" id="KW-1134">Transmembrane beta strand</keyword>
<dbReference type="Proteomes" id="UP000652430">
    <property type="component" value="Unassembled WGS sequence"/>
</dbReference>
<keyword evidence="7" id="KW-0406">Ion transport</keyword>
<organism evidence="12 13">
    <name type="scientific">Sphingomonas glacialis</name>
    <dbReference type="NCBI Taxonomy" id="658225"/>
    <lineage>
        <taxon>Bacteria</taxon>
        <taxon>Pseudomonadati</taxon>
        <taxon>Pseudomonadota</taxon>
        <taxon>Alphaproteobacteria</taxon>
        <taxon>Sphingomonadales</taxon>
        <taxon>Sphingomonadaceae</taxon>
        <taxon>Sphingomonas</taxon>
    </lineage>
</organism>
<dbReference type="SUPFAM" id="SSF56935">
    <property type="entry name" value="Porins"/>
    <property type="match status" value="1"/>
</dbReference>
<dbReference type="InterPro" id="IPR036942">
    <property type="entry name" value="Beta-barrel_TonB_sf"/>
</dbReference>
<dbReference type="EMBL" id="BNAQ01000006">
    <property type="protein sequence ID" value="GHH23335.1"/>
    <property type="molecule type" value="Genomic_DNA"/>
</dbReference>
<evidence type="ECO:0000256" key="8">
    <source>
        <dbReference type="ARBA" id="ARBA00023077"/>
    </source>
</evidence>
<accession>A0ABQ3LQP1</accession>
<evidence type="ECO:0000313" key="12">
    <source>
        <dbReference type="EMBL" id="GHH23335.1"/>
    </source>
</evidence>
<dbReference type="Pfam" id="PF00593">
    <property type="entry name" value="TonB_dep_Rec_b-barrel"/>
    <property type="match status" value="1"/>
</dbReference>
<keyword evidence="6" id="KW-0408">Iron</keyword>
<protein>
    <recommendedName>
        <fullName evidence="11">TonB-dependent receptor-like beta-barrel domain-containing protein</fullName>
    </recommendedName>
</protein>